<gene>
    <name evidence="1" type="ORF">A0128_20030</name>
</gene>
<dbReference type="AlphaFoldDB" id="A0A1D7V3C2"/>
<protein>
    <submittedName>
        <fullName evidence="1">Uncharacterized protein</fullName>
    </submittedName>
</protein>
<sequence>MREGSTKAIKGFLSASVDNRSASLQETAQKRMIEKSPGNLINSLFIIFPFDQEGIAFIYQNKFTNDNYTRKREKRI</sequence>
<evidence type="ECO:0000313" key="2">
    <source>
        <dbReference type="Proteomes" id="UP000094197"/>
    </source>
</evidence>
<dbReference type="KEGG" id="laj:A0128_20030"/>
<proteinExistence type="predicted"/>
<name>A0A1D7V3C2_9LEPT</name>
<accession>A0A1D7V3C2</accession>
<reference evidence="1 2" key="1">
    <citation type="submission" date="2016-04" db="EMBL/GenBank/DDBJ databases">
        <title>Complete genome seqeunce of Leptospira alstonii serovar Room22.</title>
        <authorList>
            <person name="Nally J.E."/>
            <person name="Bayles D.O."/>
            <person name="Hurley D."/>
            <person name="Fanning S."/>
            <person name="McMahon B.J."/>
            <person name="Arent Z."/>
        </authorList>
    </citation>
    <scope>NUCLEOTIDE SEQUENCE [LARGE SCALE GENOMIC DNA]</scope>
    <source>
        <strain evidence="1 2">GWTS #1</strain>
    </source>
</reference>
<keyword evidence="2" id="KW-1185">Reference proteome</keyword>
<organism evidence="1 2">
    <name type="scientific">Leptospira tipperaryensis</name>
    <dbReference type="NCBI Taxonomy" id="2564040"/>
    <lineage>
        <taxon>Bacteria</taxon>
        <taxon>Pseudomonadati</taxon>
        <taxon>Spirochaetota</taxon>
        <taxon>Spirochaetia</taxon>
        <taxon>Leptospirales</taxon>
        <taxon>Leptospiraceae</taxon>
        <taxon>Leptospira</taxon>
    </lineage>
</organism>
<dbReference type="Proteomes" id="UP000094197">
    <property type="component" value="Chromosome 2"/>
</dbReference>
<evidence type="ECO:0000313" key="1">
    <source>
        <dbReference type="EMBL" id="AOP36313.1"/>
    </source>
</evidence>
<dbReference type="EMBL" id="CP015218">
    <property type="protein sequence ID" value="AOP36313.1"/>
    <property type="molecule type" value="Genomic_DNA"/>
</dbReference>